<proteinExistence type="inferred from homology"/>
<evidence type="ECO:0000256" key="9">
    <source>
        <dbReference type="ARBA" id="ARBA00023014"/>
    </source>
</evidence>
<gene>
    <name evidence="13" type="ORF">CQA43_01400</name>
</gene>
<dbReference type="PROSITE" id="PS51379">
    <property type="entry name" value="4FE4S_FER_2"/>
    <property type="match status" value="1"/>
</dbReference>
<evidence type="ECO:0000256" key="2">
    <source>
        <dbReference type="ARBA" id="ARBA00008000"/>
    </source>
</evidence>
<dbReference type="PANTHER" id="PTHR11748">
    <property type="entry name" value="D-LACTATE DEHYDROGENASE"/>
    <property type="match status" value="1"/>
</dbReference>
<evidence type="ECO:0000256" key="5">
    <source>
        <dbReference type="ARBA" id="ARBA00022827"/>
    </source>
</evidence>
<name>A0A3D8IHS3_9HELI</name>
<dbReference type="EMBL" id="NXLS01000001">
    <property type="protein sequence ID" value="RDU64485.1"/>
    <property type="molecule type" value="Genomic_DNA"/>
</dbReference>
<protein>
    <recommendedName>
        <fullName evidence="10">D-lactate dehydrogenase (cytochrome)</fullName>
        <ecNumber evidence="10">1.1.2.4</ecNumber>
    </recommendedName>
</protein>
<comment type="cofactor">
    <cofactor evidence="1">
        <name>FAD</name>
        <dbReference type="ChEBI" id="CHEBI:57692"/>
    </cofactor>
</comment>
<feature type="domain" description="FAD-binding PCMH-type" evidence="12">
    <location>
        <begin position="47"/>
        <end position="273"/>
    </location>
</feature>
<evidence type="ECO:0000256" key="7">
    <source>
        <dbReference type="ARBA" id="ARBA00023002"/>
    </source>
</evidence>
<dbReference type="GO" id="GO:0051536">
    <property type="term" value="F:iron-sulfur cluster binding"/>
    <property type="evidence" value="ECO:0007669"/>
    <property type="project" value="UniProtKB-KW"/>
</dbReference>
<dbReference type="PROSITE" id="PS51387">
    <property type="entry name" value="FAD_PCMH"/>
    <property type="match status" value="1"/>
</dbReference>
<dbReference type="GO" id="GO:0008720">
    <property type="term" value="F:D-lactate dehydrogenase (NAD+) activity"/>
    <property type="evidence" value="ECO:0007669"/>
    <property type="project" value="TreeGrafter"/>
</dbReference>
<dbReference type="EC" id="1.1.2.4" evidence="10"/>
<dbReference type="InterPro" id="IPR009051">
    <property type="entry name" value="Helical_ferredxn"/>
</dbReference>
<dbReference type="Gene3D" id="3.30.70.2740">
    <property type="match status" value="1"/>
</dbReference>
<dbReference type="InterPro" id="IPR016166">
    <property type="entry name" value="FAD-bd_PCMH"/>
</dbReference>
<dbReference type="SUPFAM" id="SSF55103">
    <property type="entry name" value="FAD-linked oxidases, C-terminal domain"/>
    <property type="match status" value="1"/>
</dbReference>
<dbReference type="RefSeq" id="WP_115550820.1">
    <property type="nucleotide sequence ID" value="NZ_CAQJPM010000042.1"/>
</dbReference>
<dbReference type="GO" id="GO:0071949">
    <property type="term" value="F:FAD binding"/>
    <property type="evidence" value="ECO:0007669"/>
    <property type="project" value="InterPro"/>
</dbReference>
<dbReference type="Pfam" id="PF01565">
    <property type="entry name" value="FAD_binding_4"/>
    <property type="match status" value="1"/>
</dbReference>
<dbReference type="InterPro" id="IPR017896">
    <property type="entry name" value="4Fe4S_Fe-S-bd"/>
</dbReference>
<dbReference type="SUPFAM" id="SSF56176">
    <property type="entry name" value="FAD-binding/transporter-associated domain-like"/>
    <property type="match status" value="1"/>
</dbReference>
<keyword evidence="3" id="KW-0285">Flavoprotein</keyword>
<dbReference type="Proteomes" id="UP000256650">
    <property type="component" value="Unassembled WGS sequence"/>
</dbReference>
<dbReference type="InterPro" id="IPR016164">
    <property type="entry name" value="FAD-linked_Oxase-like_C"/>
</dbReference>
<keyword evidence="7" id="KW-0560">Oxidoreductase</keyword>
<dbReference type="InterPro" id="IPR004113">
    <property type="entry name" value="FAD-bd_oxidored_4_C"/>
</dbReference>
<evidence type="ECO:0000256" key="10">
    <source>
        <dbReference type="ARBA" id="ARBA00038897"/>
    </source>
</evidence>
<dbReference type="Pfam" id="PF02913">
    <property type="entry name" value="FAD-oxidase_C"/>
    <property type="match status" value="1"/>
</dbReference>
<keyword evidence="9" id="KW-0411">Iron-sulfur</keyword>
<keyword evidence="8" id="KW-0408">Iron</keyword>
<dbReference type="Gene3D" id="3.30.43.10">
    <property type="entry name" value="Uridine Diphospho-n-acetylenolpyruvylglucosamine Reductase, domain 2"/>
    <property type="match status" value="1"/>
</dbReference>
<evidence type="ECO:0000313" key="13">
    <source>
        <dbReference type="EMBL" id="RDU64485.1"/>
    </source>
</evidence>
<evidence type="ECO:0000259" key="12">
    <source>
        <dbReference type="PROSITE" id="PS51387"/>
    </source>
</evidence>
<dbReference type="InterPro" id="IPR006094">
    <property type="entry name" value="Oxid_FAD_bind_N"/>
</dbReference>
<dbReference type="OrthoDB" id="9811557at2"/>
<dbReference type="InterPro" id="IPR036318">
    <property type="entry name" value="FAD-bd_PCMH-like_sf"/>
</dbReference>
<dbReference type="InterPro" id="IPR017900">
    <property type="entry name" value="4Fe4S_Fe_S_CS"/>
</dbReference>
<dbReference type="GO" id="GO:0046872">
    <property type="term" value="F:metal ion binding"/>
    <property type="evidence" value="ECO:0007669"/>
    <property type="project" value="UniProtKB-KW"/>
</dbReference>
<keyword evidence="5" id="KW-0274">FAD</keyword>
<dbReference type="AlphaFoldDB" id="A0A3D8IHS3"/>
<dbReference type="Pfam" id="PF13183">
    <property type="entry name" value="Fer4_8"/>
    <property type="match status" value="1"/>
</dbReference>
<evidence type="ECO:0000256" key="1">
    <source>
        <dbReference type="ARBA" id="ARBA00001974"/>
    </source>
</evidence>
<dbReference type="PROSITE" id="PS00198">
    <property type="entry name" value="4FE4S_FER_1"/>
    <property type="match status" value="1"/>
</dbReference>
<reference evidence="13 14" key="1">
    <citation type="submission" date="2018-04" db="EMBL/GenBank/DDBJ databases">
        <title>Novel Campyloabacter and Helicobacter Species and Strains.</title>
        <authorList>
            <person name="Mannion A.J."/>
            <person name="Shen Z."/>
            <person name="Fox J.G."/>
        </authorList>
    </citation>
    <scope>NUCLEOTIDE SEQUENCE [LARGE SCALE GENOMIC DNA]</scope>
    <source>
        <strain evidence="13 14">MIT 99-5101</strain>
    </source>
</reference>
<dbReference type="PANTHER" id="PTHR11748:SF111">
    <property type="entry name" value="D-LACTATE DEHYDROGENASE, MITOCHONDRIAL-RELATED"/>
    <property type="match status" value="1"/>
</dbReference>
<keyword evidence="14" id="KW-1185">Reference proteome</keyword>
<evidence type="ECO:0000256" key="3">
    <source>
        <dbReference type="ARBA" id="ARBA00022630"/>
    </source>
</evidence>
<comment type="similarity">
    <text evidence="2">Belongs to the FAD-binding oxidoreductase/transferase type 4 family.</text>
</comment>
<dbReference type="InterPro" id="IPR016167">
    <property type="entry name" value="FAD-bd_PCMH_sub1"/>
</dbReference>
<comment type="caution">
    <text evidence="13">The sequence shown here is derived from an EMBL/GenBank/DDBJ whole genome shotgun (WGS) entry which is preliminary data.</text>
</comment>
<evidence type="ECO:0000313" key="14">
    <source>
        <dbReference type="Proteomes" id="UP000256650"/>
    </source>
</evidence>
<dbReference type="GeneID" id="82534946"/>
<evidence type="ECO:0000256" key="8">
    <source>
        <dbReference type="ARBA" id="ARBA00023004"/>
    </source>
</evidence>
<evidence type="ECO:0000256" key="6">
    <source>
        <dbReference type="ARBA" id="ARBA00022946"/>
    </source>
</evidence>
<evidence type="ECO:0000256" key="4">
    <source>
        <dbReference type="ARBA" id="ARBA00022723"/>
    </source>
</evidence>
<dbReference type="GO" id="GO:1903457">
    <property type="term" value="P:lactate catabolic process"/>
    <property type="evidence" value="ECO:0007669"/>
    <property type="project" value="TreeGrafter"/>
</dbReference>
<feature type="domain" description="4Fe-4S ferredoxin-type" evidence="11">
    <location>
        <begin position="537"/>
        <end position="568"/>
    </location>
</feature>
<dbReference type="Gene3D" id="1.10.1060.10">
    <property type="entry name" value="Alpha-helical ferredoxin"/>
    <property type="match status" value="1"/>
</dbReference>
<sequence length="959" mass="108144">MQNNRDYQGFTRECKEFLFDTKDNVKYYRIFEDYLERFAYGIDASCYRYIPQLVLKPINETEVQKIITLSQQYNIPLTFRGSGTSLSGQACSDSVLVVCIHKWQTIHLTQDSIWCDCGVIGSEANLVLKPLGKKIGPDPATINNASIGGIFSNNSSGMCCGVKQNSYHTIKSIRVILNDGYILDTSDEKNIQDFLQIHKALAENLLALRQEMLEDATLCQEIVRKFKIKNTTGYSLNALIDFKEIKDILNHIFIGAEGTLGFVSRVEYFTQEDFKHKACALIFYESLAQAARAIQVLAANDTIVSAAEIMDYACLKAVRHIEGMPQDLQKVQEGNCALLIQLESNTFSILEKNIQTIKEHLDSIPTLFGLHFSFEAKEQEQWWKVRKGLLPISAATKRSGSTVITEDICFEIPHFAQGIENITKLFKQYDFDGIIFGHALSGNVHFIITPILSDKKECANFAGFMDALAQMVVSLKGSTKAEHGTGRMMAPFVELEWGEKAYAINQRIKKIFDEKNLFNPDVIICGNPNIHIQNLKPANAIEDYLNACMECGFCEKVCPSKNLTLTPRQRIAVLREIARLKEIQHKTSQEQEQLCALEAKFEEYVVETCATCSMCATMCPLSINTAKIATTHKNNHSSALSQNLSAKISQHIDKAVYTAKVGVHLAQFATKVLSRDTIKNLSLQWNKKFKTPYIPKYMPTANSFSFFGNKKIYSQNKVLYFSSCLNRIFAPSHLARDLRPIQEVFISLCNKANIEVIFPKNLSKMCCGKAFKDYTQKNPKINPIQNLLQNLLIESQNGEIPIVCDHSACSSEILEKLREYDAYKHLKVLDMSVFVQKIILPNIKIIPLNEPIGIYAVCACKKEGYADSIKYIAQACTQAEVAEHTPTYCCGFAGNKGFINPTLNQNALESLKDYFLQKNIKRFYASSSTCEIGLSETTNLAWQHIIYLLDEVSQKTKLY</sequence>
<dbReference type="SUPFAM" id="SSF46548">
    <property type="entry name" value="alpha-helical ferredoxin"/>
    <property type="match status" value="1"/>
</dbReference>
<dbReference type="GO" id="GO:0004458">
    <property type="term" value="F:D-lactate dehydrogenase (cytochrome) activity"/>
    <property type="evidence" value="ECO:0007669"/>
    <property type="project" value="UniProtKB-EC"/>
</dbReference>
<keyword evidence="6" id="KW-0809">Transit peptide</keyword>
<accession>A0A3D8IHS3</accession>
<keyword evidence="4" id="KW-0479">Metal-binding</keyword>
<organism evidence="13 14">
    <name type="scientific">Helicobacter ganmani</name>
    <dbReference type="NCBI Taxonomy" id="60246"/>
    <lineage>
        <taxon>Bacteria</taxon>
        <taxon>Pseudomonadati</taxon>
        <taxon>Campylobacterota</taxon>
        <taxon>Epsilonproteobacteria</taxon>
        <taxon>Campylobacterales</taxon>
        <taxon>Helicobacteraceae</taxon>
        <taxon>Helicobacter</taxon>
    </lineage>
</organism>
<dbReference type="InterPro" id="IPR016169">
    <property type="entry name" value="FAD-bd_PCMH_sub2"/>
</dbReference>
<evidence type="ECO:0000259" key="11">
    <source>
        <dbReference type="PROSITE" id="PS51379"/>
    </source>
</evidence>
<dbReference type="Gene3D" id="3.30.465.10">
    <property type="match status" value="1"/>
</dbReference>